<reference evidence="1" key="1">
    <citation type="submission" date="2019-11" db="EMBL/GenBank/DDBJ databases">
        <title>Leishmania tarentolae CDS.</title>
        <authorList>
            <person name="Goto Y."/>
            <person name="Yamagishi J."/>
        </authorList>
    </citation>
    <scope>NUCLEOTIDE SEQUENCE [LARGE SCALE GENOMIC DNA]</scope>
    <source>
        <strain evidence="1">Parrot Tar II</strain>
    </source>
</reference>
<protein>
    <submittedName>
        <fullName evidence="1">Sm-f snRNP core complex protein, putative</fullName>
    </submittedName>
</protein>
<name>A0A640KZK5_LEITA</name>
<comment type="caution">
    <text evidence="1">The sequence shown here is derived from an EMBL/GenBank/DDBJ whole genome shotgun (WGS) entry which is preliminary data.</text>
</comment>
<sequence length="89" mass="9701">MLLLRSSISPSSVSCFACSTALRSCKFMNVSQLTRLPSYTGPHLLFTNTFLPTRLCRNAPGTLASIIAQRTSPSMIFFGADAQGEQKKK</sequence>
<gene>
    <name evidence="1" type="ORF">LtaPh_3544751</name>
</gene>
<dbReference type="EMBL" id="BLBS01000056">
    <property type="protein sequence ID" value="GET92967.1"/>
    <property type="molecule type" value="Genomic_DNA"/>
</dbReference>
<dbReference type="VEuPathDB" id="TriTrypDB:LtaPh_3544751"/>
<proteinExistence type="predicted"/>
<keyword evidence="2" id="KW-1185">Reference proteome</keyword>
<accession>A0A640KZK5</accession>
<organism evidence="1 2">
    <name type="scientific">Leishmania tarentolae</name>
    <name type="common">Sauroleishmania tarentolae</name>
    <dbReference type="NCBI Taxonomy" id="5689"/>
    <lineage>
        <taxon>Eukaryota</taxon>
        <taxon>Discoba</taxon>
        <taxon>Euglenozoa</taxon>
        <taxon>Kinetoplastea</taxon>
        <taxon>Metakinetoplastina</taxon>
        <taxon>Trypanosomatida</taxon>
        <taxon>Trypanosomatidae</taxon>
        <taxon>Leishmaniinae</taxon>
        <taxon>Leishmania</taxon>
        <taxon>lizard Leishmania</taxon>
    </lineage>
</organism>
<dbReference type="Proteomes" id="UP000419144">
    <property type="component" value="Unassembled WGS sequence"/>
</dbReference>
<evidence type="ECO:0000313" key="1">
    <source>
        <dbReference type="EMBL" id="GET92967.1"/>
    </source>
</evidence>
<dbReference type="AlphaFoldDB" id="A0A640KZK5"/>
<evidence type="ECO:0000313" key="2">
    <source>
        <dbReference type="Proteomes" id="UP000419144"/>
    </source>
</evidence>